<dbReference type="AlphaFoldDB" id="A0AAN9L9J3"/>
<sequence length="68" mass="7830">MINEIASIIFSSNQKVVKYWMLGSIFGSKLVHQVELDANTNNLGMAFIIREFPNHFHRVNPNQKKLSL</sequence>
<organism evidence="1 2">
    <name type="scientific">Canavalia gladiata</name>
    <name type="common">Sword bean</name>
    <name type="synonym">Dolichos gladiatus</name>
    <dbReference type="NCBI Taxonomy" id="3824"/>
    <lineage>
        <taxon>Eukaryota</taxon>
        <taxon>Viridiplantae</taxon>
        <taxon>Streptophyta</taxon>
        <taxon>Embryophyta</taxon>
        <taxon>Tracheophyta</taxon>
        <taxon>Spermatophyta</taxon>
        <taxon>Magnoliopsida</taxon>
        <taxon>eudicotyledons</taxon>
        <taxon>Gunneridae</taxon>
        <taxon>Pentapetalae</taxon>
        <taxon>rosids</taxon>
        <taxon>fabids</taxon>
        <taxon>Fabales</taxon>
        <taxon>Fabaceae</taxon>
        <taxon>Papilionoideae</taxon>
        <taxon>50 kb inversion clade</taxon>
        <taxon>NPAAA clade</taxon>
        <taxon>indigoferoid/millettioid clade</taxon>
        <taxon>Phaseoleae</taxon>
        <taxon>Canavalia</taxon>
    </lineage>
</organism>
<evidence type="ECO:0000313" key="2">
    <source>
        <dbReference type="Proteomes" id="UP001367508"/>
    </source>
</evidence>
<protein>
    <submittedName>
        <fullName evidence="1">Uncharacterized protein</fullName>
    </submittedName>
</protein>
<proteinExistence type="predicted"/>
<comment type="caution">
    <text evidence="1">The sequence shown here is derived from an EMBL/GenBank/DDBJ whole genome shotgun (WGS) entry which is preliminary data.</text>
</comment>
<keyword evidence="2" id="KW-1185">Reference proteome</keyword>
<name>A0AAN9L9J3_CANGL</name>
<evidence type="ECO:0000313" key="1">
    <source>
        <dbReference type="EMBL" id="KAK7330637.1"/>
    </source>
</evidence>
<gene>
    <name evidence="1" type="ORF">VNO77_24835</name>
</gene>
<dbReference type="EMBL" id="JAYMYQ010000005">
    <property type="protein sequence ID" value="KAK7330637.1"/>
    <property type="molecule type" value="Genomic_DNA"/>
</dbReference>
<accession>A0AAN9L9J3</accession>
<reference evidence="1 2" key="1">
    <citation type="submission" date="2024-01" db="EMBL/GenBank/DDBJ databases">
        <title>The genomes of 5 underutilized Papilionoideae crops provide insights into root nodulation and disease resistanc.</title>
        <authorList>
            <person name="Jiang F."/>
        </authorList>
    </citation>
    <scope>NUCLEOTIDE SEQUENCE [LARGE SCALE GENOMIC DNA]</scope>
    <source>
        <strain evidence="1">LVBAO_FW01</strain>
        <tissue evidence="1">Leaves</tissue>
    </source>
</reference>
<dbReference type="Proteomes" id="UP001367508">
    <property type="component" value="Unassembled WGS sequence"/>
</dbReference>